<reference evidence="2 3" key="1">
    <citation type="journal article" date="2011" name="Proc. Natl. Acad. Sci. U.S.A.">
        <title>Evolutionary erosion of yeast sex chromosomes by mating-type switching accidents.</title>
        <authorList>
            <person name="Gordon J.L."/>
            <person name="Armisen D."/>
            <person name="Proux-Wera E."/>
            <person name="Oheigeartaigh S.S."/>
            <person name="Byrne K.P."/>
            <person name="Wolfe K.H."/>
        </authorList>
    </citation>
    <scope>NUCLEOTIDE SEQUENCE [LARGE SCALE GENOMIC DNA]</scope>
    <source>
        <strain evidence="3">ATCC 10662 / CBS 1146 / NBRC 0425 / NCYC 2629 / NRRL Y-866</strain>
    </source>
</reference>
<keyword evidence="1" id="KW-0732">Signal</keyword>
<dbReference type="HOGENOM" id="CLU_1462320_0_0_1"/>
<dbReference type="RefSeq" id="XP_003680806.1">
    <property type="nucleotide sequence ID" value="XM_003680758.1"/>
</dbReference>
<feature type="signal peptide" evidence="1">
    <location>
        <begin position="1"/>
        <end position="25"/>
    </location>
</feature>
<gene>
    <name evidence="2" type="primary">TDEL0D00110</name>
    <name evidence="2" type="ORF">TDEL_0D00110</name>
</gene>
<accession>G8ZSK1</accession>
<evidence type="ECO:0000256" key="1">
    <source>
        <dbReference type="SAM" id="SignalP"/>
    </source>
</evidence>
<dbReference type="KEGG" id="tdl:TDEL_0D00110"/>
<sequence>MWTSKNTLINWFILISGSLINKVSAEQWNPGNFSIAPNNISVGANITSDFSLSHNDSGLLDISYLHLNPPEELVETYEQYNTAVSDGDFSSGMAAYFKLAAMITNHTELITDIVNDKKYYNLYVTDEVVKAAEEYATKHGGDTEAIELFEAYLGAKPNATNAFWCNIVSDGDNTTESFYLGSKPL</sequence>
<dbReference type="GeneID" id="11502030"/>
<dbReference type="AlphaFoldDB" id="G8ZSK1"/>
<protein>
    <submittedName>
        <fullName evidence="2">Uncharacterized protein</fullName>
    </submittedName>
</protein>
<dbReference type="EMBL" id="HE616745">
    <property type="protein sequence ID" value="CCE91595.1"/>
    <property type="molecule type" value="Genomic_DNA"/>
</dbReference>
<dbReference type="Proteomes" id="UP000005627">
    <property type="component" value="Chromosome 4"/>
</dbReference>
<proteinExistence type="predicted"/>
<keyword evidence="3" id="KW-1185">Reference proteome</keyword>
<organism evidence="2 3">
    <name type="scientific">Torulaspora delbrueckii</name>
    <name type="common">Yeast</name>
    <name type="synonym">Candida colliculosa</name>
    <dbReference type="NCBI Taxonomy" id="4950"/>
    <lineage>
        <taxon>Eukaryota</taxon>
        <taxon>Fungi</taxon>
        <taxon>Dikarya</taxon>
        <taxon>Ascomycota</taxon>
        <taxon>Saccharomycotina</taxon>
        <taxon>Saccharomycetes</taxon>
        <taxon>Saccharomycetales</taxon>
        <taxon>Saccharomycetaceae</taxon>
        <taxon>Torulaspora</taxon>
    </lineage>
</organism>
<name>G8ZSK1_TORDE</name>
<evidence type="ECO:0000313" key="2">
    <source>
        <dbReference type="EMBL" id="CCE91595.1"/>
    </source>
</evidence>
<dbReference type="InParanoid" id="G8ZSK1"/>
<feature type="chain" id="PRO_5003519200" evidence="1">
    <location>
        <begin position="26"/>
        <end position="185"/>
    </location>
</feature>
<evidence type="ECO:0000313" key="3">
    <source>
        <dbReference type="Proteomes" id="UP000005627"/>
    </source>
</evidence>